<dbReference type="KEGG" id="ock:EXM22_06410"/>
<dbReference type="GO" id="GO:0016811">
    <property type="term" value="F:hydrolase activity, acting on carbon-nitrogen (but not peptide) bonds, in linear amides"/>
    <property type="evidence" value="ECO:0007669"/>
    <property type="project" value="TreeGrafter"/>
</dbReference>
<organism evidence="1 2">
    <name type="scientific">Oceanispirochaeta crateris</name>
    <dbReference type="NCBI Taxonomy" id="2518645"/>
    <lineage>
        <taxon>Bacteria</taxon>
        <taxon>Pseudomonadati</taxon>
        <taxon>Spirochaetota</taxon>
        <taxon>Spirochaetia</taxon>
        <taxon>Spirochaetales</taxon>
        <taxon>Spirochaetaceae</taxon>
        <taxon>Oceanispirochaeta</taxon>
    </lineage>
</organism>
<dbReference type="OrthoDB" id="9790023at2"/>
<dbReference type="PANTHER" id="PTHR12993:SF11">
    <property type="entry name" value="N-ACETYLGLUCOSAMINYL-PHOSPHATIDYLINOSITOL DE-N-ACETYLASE"/>
    <property type="match status" value="1"/>
</dbReference>
<gene>
    <name evidence="1" type="ORF">EXM22_06410</name>
</gene>
<dbReference type="Gene3D" id="3.40.50.10320">
    <property type="entry name" value="LmbE-like"/>
    <property type="match status" value="1"/>
</dbReference>
<name>A0A5C1QJY5_9SPIO</name>
<dbReference type="Pfam" id="PF02585">
    <property type="entry name" value="PIG-L"/>
    <property type="match status" value="1"/>
</dbReference>
<dbReference type="InterPro" id="IPR003737">
    <property type="entry name" value="GlcNAc_PI_deacetylase-related"/>
</dbReference>
<protein>
    <recommendedName>
        <fullName evidence="3">PIG-L family deacetylase</fullName>
    </recommendedName>
</protein>
<sequence length="257" mass="28874">MTEFKKNILVVQAHPDDAEAWCAGTLALLKEAGFKISIVTMTAGGLGGMNGDEEETTRIRKEEAHNAAALLEADYYCLDQRDGFVFDNAEVRIRLVDIIRKTEAGIVITHLLNDYHTDHRATGTICDAAAMISSLPNVPSKEKPLPITPLLYHSAPMSLSDPLGFPIAAPHFYVDISSTIDKKLEMLGCHESQKLLMKHMHKIDDFFGEMRKFSRELGEKSGVEYAECFWQHLGGGFQKDPFIQETLKDYIRMENRK</sequence>
<dbReference type="SUPFAM" id="SSF102588">
    <property type="entry name" value="LmbE-like"/>
    <property type="match status" value="1"/>
</dbReference>
<dbReference type="InterPro" id="IPR024078">
    <property type="entry name" value="LmbE-like_dom_sf"/>
</dbReference>
<dbReference type="AlphaFoldDB" id="A0A5C1QJY5"/>
<dbReference type="RefSeq" id="WP_149485718.1">
    <property type="nucleotide sequence ID" value="NZ_CP036150.1"/>
</dbReference>
<evidence type="ECO:0000313" key="2">
    <source>
        <dbReference type="Proteomes" id="UP000324209"/>
    </source>
</evidence>
<accession>A0A5C1QJY5</accession>
<evidence type="ECO:0000313" key="1">
    <source>
        <dbReference type="EMBL" id="QEN07638.1"/>
    </source>
</evidence>
<dbReference type="EMBL" id="CP036150">
    <property type="protein sequence ID" value="QEN07638.1"/>
    <property type="molecule type" value="Genomic_DNA"/>
</dbReference>
<keyword evidence="2" id="KW-1185">Reference proteome</keyword>
<proteinExistence type="predicted"/>
<dbReference type="Proteomes" id="UP000324209">
    <property type="component" value="Chromosome"/>
</dbReference>
<evidence type="ECO:0008006" key="3">
    <source>
        <dbReference type="Google" id="ProtNLM"/>
    </source>
</evidence>
<dbReference type="PANTHER" id="PTHR12993">
    <property type="entry name" value="N-ACETYLGLUCOSAMINYL-PHOSPHATIDYLINOSITOL DE-N-ACETYLASE-RELATED"/>
    <property type="match status" value="1"/>
</dbReference>
<reference evidence="1 2" key="1">
    <citation type="submission" date="2019-02" db="EMBL/GenBank/DDBJ databases">
        <title>Complete Genome Sequence and Methylome Analysis of free living Spirochaetas.</title>
        <authorList>
            <person name="Fomenkov A."/>
            <person name="Dubinina G."/>
            <person name="Leshcheva N."/>
            <person name="Mikheeva N."/>
            <person name="Grabovich M."/>
            <person name="Vincze T."/>
            <person name="Roberts R.J."/>
        </authorList>
    </citation>
    <scope>NUCLEOTIDE SEQUENCE [LARGE SCALE GENOMIC DNA]</scope>
    <source>
        <strain evidence="1 2">K2</strain>
    </source>
</reference>